<dbReference type="EMBL" id="WIXP02000003">
    <property type="protein sequence ID" value="KAF6214122.1"/>
    <property type="molecule type" value="Genomic_DNA"/>
</dbReference>
<name>A0A8S9XYH1_APOLU</name>
<reference evidence="5" key="1">
    <citation type="journal article" date="2021" name="Mol. Ecol. Resour.">
        <title>Apolygus lucorum genome provides insights into omnivorousness and mesophyll feeding.</title>
        <authorList>
            <person name="Liu Y."/>
            <person name="Liu H."/>
            <person name="Wang H."/>
            <person name="Huang T."/>
            <person name="Liu B."/>
            <person name="Yang B."/>
            <person name="Yin L."/>
            <person name="Li B."/>
            <person name="Zhang Y."/>
            <person name="Zhang S."/>
            <person name="Jiang F."/>
            <person name="Zhang X."/>
            <person name="Ren Y."/>
            <person name="Wang B."/>
            <person name="Wang S."/>
            <person name="Lu Y."/>
            <person name="Wu K."/>
            <person name="Fan W."/>
            <person name="Wang G."/>
        </authorList>
    </citation>
    <scope>NUCLEOTIDE SEQUENCE</scope>
    <source>
        <strain evidence="5">12Hb</strain>
    </source>
</reference>
<accession>A0A8S9XYH1</accession>
<evidence type="ECO:0000313" key="6">
    <source>
        <dbReference type="Proteomes" id="UP000466442"/>
    </source>
</evidence>
<gene>
    <name evidence="5" type="ORF">GE061_011853</name>
    <name evidence="4" type="ORF">GE061_015050</name>
</gene>
<evidence type="ECO:0000259" key="3">
    <source>
        <dbReference type="Pfam" id="PF25298"/>
    </source>
</evidence>
<comment type="caution">
    <text evidence="5">The sequence shown here is derived from an EMBL/GenBank/DDBJ whole genome shotgun (WGS) entry which is preliminary data.</text>
</comment>
<keyword evidence="1" id="KW-0175">Coiled coil</keyword>
<proteinExistence type="predicted"/>
<keyword evidence="6" id="KW-1185">Reference proteome</keyword>
<dbReference type="EMBL" id="WIXP02000006">
    <property type="protein sequence ID" value="KAF6209304.1"/>
    <property type="molecule type" value="Genomic_DNA"/>
</dbReference>
<evidence type="ECO:0000259" key="2">
    <source>
        <dbReference type="Pfam" id="PF03258"/>
    </source>
</evidence>
<organism evidence="5 6">
    <name type="scientific">Apolygus lucorum</name>
    <name type="common">Small green plant bug</name>
    <name type="synonym">Lygocoris lucorum</name>
    <dbReference type="NCBI Taxonomy" id="248454"/>
    <lineage>
        <taxon>Eukaryota</taxon>
        <taxon>Metazoa</taxon>
        <taxon>Ecdysozoa</taxon>
        <taxon>Arthropoda</taxon>
        <taxon>Hexapoda</taxon>
        <taxon>Insecta</taxon>
        <taxon>Pterygota</taxon>
        <taxon>Neoptera</taxon>
        <taxon>Paraneoptera</taxon>
        <taxon>Hemiptera</taxon>
        <taxon>Heteroptera</taxon>
        <taxon>Panheteroptera</taxon>
        <taxon>Cimicomorpha</taxon>
        <taxon>Miridae</taxon>
        <taxon>Mirini</taxon>
        <taxon>Apolygus</taxon>
    </lineage>
</organism>
<dbReference type="Pfam" id="PF03258">
    <property type="entry name" value="Baculo_FP"/>
    <property type="match status" value="1"/>
</dbReference>
<protein>
    <recommendedName>
        <fullName evidence="7">Zinc finger DNA binding protein</fullName>
    </recommendedName>
</protein>
<evidence type="ECO:0000256" key="1">
    <source>
        <dbReference type="SAM" id="Coils"/>
    </source>
</evidence>
<dbReference type="InterPro" id="IPR057251">
    <property type="entry name" value="FP_C"/>
</dbReference>
<dbReference type="AlphaFoldDB" id="A0A8S9XYH1"/>
<evidence type="ECO:0008006" key="7">
    <source>
        <dbReference type="Google" id="ProtNLM"/>
    </source>
</evidence>
<dbReference type="Pfam" id="PF25298">
    <property type="entry name" value="Baculo_FP_2nd"/>
    <property type="match status" value="1"/>
</dbReference>
<feature type="coiled-coil region" evidence="1">
    <location>
        <begin position="36"/>
        <end position="126"/>
    </location>
</feature>
<feature type="domain" description="FP protein C-terminal" evidence="3">
    <location>
        <begin position="232"/>
        <end position="283"/>
    </location>
</feature>
<evidence type="ECO:0000313" key="4">
    <source>
        <dbReference type="EMBL" id="KAF6209304.1"/>
    </source>
</evidence>
<feature type="domain" description="FP protein N-terminal" evidence="2">
    <location>
        <begin position="130"/>
        <end position="221"/>
    </location>
</feature>
<dbReference type="Proteomes" id="UP000466442">
    <property type="component" value="Unassembled WGS sequence"/>
</dbReference>
<evidence type="ECO:0000313" key="5">
    <source>
        <dbReference type="EMBL" id="KAF6214122.1"/>
    </source>
</evidence>
<sequence length="307" mass="35658">MDNYKRMRKEVREKWKCDKCVGTKAKENDDKDDVGADKETQNKMDLNQKMDMLLSKFDSFQEKQDSFEASMDFFNSCFEDMKERFEDFKTELDEIKENQSILQNENVSLKEEVENLKLKVNDLDQLSLSTSVEIKGIPETHNENVLEIVKTLAGKLEIVFDEHDVLSLYRIKLPGRSSKSSGSGPIILRLITLDKKKMWIKQIRSFKRTTAQDLHPGFPESPIYINERLTAVNGRLFWMARSFAKEYNFRFAWSMDGKIFVKKDDSPESRLIRVFGEDQLKKMDTQRRLNFVSGKAGKEKGSGPSST</sequence>
<dbReference type="OrthoDB" id="6625804at2759"/>
<dbReference type="InterPro" id="IPR004941">
    <property type="entry name" value="FP_N"/>
</dbReference>